<sequence length="145" mass="16248">MANELLTVCLPPDAGPDLRAAVAAALAPYDMNGTHKPYQGEWDHWRIGCPGSEFMVVPGHEDDPRLIRDTEKFRGEVREWVPGLCDGGPRRLLDFGAMRARTDAVTADHLLTLEGAWAYDYTLDMDSYLDDLPPDTLLVRLRIHC</sequence>
<dbReference type="EMBL" id="MCGQ01000041">
    <property type="protein sequence ID" value="OXY89852.1"/>
    <property type="molecule type" value="Genomic_DNA"/>
</dbReference>
<dbReference type="Proteomes" id="UP000215483">
    <property type="component" value="Unassembled WGS sequence"/>
</dbReference>
<protein>
    <submittedName>
        <fullName evidence="1">Uncharacterized protein</fullName>
    </submittedName>
</protein>
<evidence type="ECO:0000313" key="1">
    <source>
        <dbReference type="EMBL" id="OXY89852.1"/>
    </source>
</evidence>
<organism evidence="1 2">
    <name type="scientific">Streptomyces diastatochromogenes</name>
    <dbReference type="NCBI Taxonomy" id="42236"/>
    <lineage>
        <taxon>Bacteria</taxon>
        <taxon>Bacillati</taxon>
        <taxon>Actinomycetota</taxon>
        <taxon>Actinomycetes</taxon>
        <taxon>Kitasatosporales</taxon>
        <taxon>Streptomycetaceae</taxon>
        <taxon>Streptomyces</taxon>
    </lineage>
</organism>
<reference evidence="1 2" key="1">
    <citation type="submission" date="2016-07" db="EMBL/GenBank/DDBJ databases">
        <title>Draft genome of Streptomyces diastatochromogenes.</title>
        <authorList>
            <person name="Podduturi R."/>
            <person name="Lukassen M.B."/>
            <person name="Clausen N."/>
            <person name="Nielsen J.L."/>
            <person name="Jorgensen N.O."/>
        </authorList>
    </citation>
    <scope>NUCLEOTIDE SEQUENCE [LARGE SCALE GENOMIC DNA]</scope>
    <source>
        <strain evidence="1 2">DSM 40608</strain>
    </source>
</reference>
<dbReference type="AlphaFoldDB" id="A0A233S2I0"/>
<comment type="caution">
    <text evidence="1">The sequence shown here is derived from an EMBL/GenBank/DDBJ whole genome shotgun (WGS) entry which is preliminary data.</text>
</comment>
<name>A0A233S2I0_STRDA</name>
<proteinExistence type="predicted"/>
<accession>A0A233S2I0</accession>
<gene>
    <name evidence="1" type="ORF">BEK98_36310</name>
</gene>
<keyword evidence="2" id="KW-1185">Reference proteome</keyword>
<dbReference type="OrthoDB" id="4549134at2"/>
<evidence type="ECO:0000313" key="2">
    <source>
        <dbReference type="Proteomes" id="UP000215483"/>
    </source>
</evidence>
<dbReference type="RefSeq" id="WP_094221174.1">
    <property type="nucleotide sequence ID" value="NZ_MCGQ01000041.1"/>
</dbReference>